<dbReference type="GO" id="GO:0032259">
    <property type="term" value="P:methylation"/>
    <property type="evidence" value="ECO:0007669"/>
    <property type="project" value="UniProtKB-KW"/>
</dbReference>
<proteinExistence type="predicted"/>
<dbReference type="Gene3D" id="3.40.50.150">
    <property type="entry name" value="Vaccinia Virus protein VP39"/>
    <property type="match status" value="1"/>
</dbReference>
<evidence type="ECO:0000259" key="5">
    <source>
        <dbReference type="Pfam" id="PF00891"/>
    </source>
</evidence>
<evidence type="ECO:0000256" key="3">
    <source>
        <dbReference type="ARBA" id="ARBA00022691"/>
    </source>
</evidence>
<dbReference type="AlphaFoldDB" id="A0A7M1KMH1"/>
<dbReference type="InterPro" id="IPR012967">
    <property type="entry name" value="COMT_dimerisation"/>
</dbReference>
<dbReference type="Proteomes" id="UP000594923">
    <property type="component" value="Chromosome"/>
</dbReference>
<dbReference type="PANTHER" id="PTHR43712:SF2">
    <property type="entry name" value="O-METHYLTRANSFERASE CICE"/>
    <property type="match status" value="1"/>
</dbReference>
<feature type="domain" description="O-methyltransferase C-terminal" evidence="5">
    <location>
        <begin position="115"/>
        <end position="328"/>
    </location>
</feature>
<keyword evidence="1 7" id="KW-0489">Methyltransferase</keyword>
<feature type="active site" description="Proton acceptor" evidence="4">
    <location>
        <position position="251"/>
    </location>
</feature>
<keyword evidence="2 7" id="KW-0808">Transferase</keyword>
<dbReference type="Gene3D" id="1.10.10.10">
    <property type="entry name" value="Winged helix-like DNA-binding domain superfamily/Winged helix DNA-binding domain"/>
    <property type="match status" value="1"/>
</dbReference>
<accession>A0A7M1KMH1</accession>
<dbReference type="GO" id="GO:0046983">
    <property type="term" value="F:protein dimerization activity"/>
    <property type="evidence" value="ECO:0007669"/>
    <property type="project" value="InterPro"/>
</dbReference>
<name>A0A7M1KMH1_9PSED</name>
<dbReference type="CDD" id="cd02440">
    <property type="entry name" value="AdoMet_MTases"/>
    <property type="match status" value="1"/>
</dbReference>
<dbReference type="Pfam" id="PF08100">
    <property type="entry name" value="Dimerisation"/>
    <property type="match status" value="1"/>
</dbReference>
<sequence length="347" mass="38288">MARSPETNSAMPQQIRQLLYSQLISQSIQTFCELRLPDVLQAAGQPTSIERLAEQTHTHISALSRLLKALKPFGLVKETDEGFSLTDLGASLTHDAFASAQPSALLINGEMGQAWRGMAQTIRTGESSFKMYYGISLFEYFEQHPERRAIFDRSQDMGLDLEIPEILENINLNDGENIVDVGGGSGHLLMHMLDKWPESTGILFDLPVAAKIAQQHLHKSGKAGCFEIVAGDFFKSLPDSGSVYLLSHVLHDWGDEDCKAILATCRRSMPDNALLVVVDLVIDQSESAQPNPTGAMMDLYMLSLFGIAGGKERNEDEFRTLIENSGFNVKQVKRLPSGNGIIFAYPK</sequence>
<evidence type="ECO:0000313" key="8">
    <source>
        <dbReference type="Proteomes" id="UP000594923"/>
    </source>
</evidence>
<dbReference type="PIRSF" id="PIRSF005739">
    <property type="entry name" value="O-mtase"/>
    <property type="match status" value="1"/>
</dbReference>
<gene>
    <name evidence="7" type="ORF">IMF22_10410</name>
</gene>
<dbReference type="SUPFAM" id="SSF53335">
    <property type="entry name" value="S-adenosyl-L-methionine-dependent methyltransferases"/>
    <property type="match status" value="1"/>
</dbReference>
<dbReference type="InterPro" id="IPR036388">
    <property type="entry name" value="WH-like_DNA-bd_sf"/>
</dbReference>
<dbReference type="InterPro" id="IPR001077">
    <property type="entry name" value="COMT_C"/>
</dbReference>
<dbReference type="Pfam" id="PF00891">
    <property type="entry name" value="Methyltransf_2"/>
    <property type="match status" value="1"/>
</dbReference>
<organism evidence="7 8">
    <name type="scientific">Pseudomonas poae</name>
    <dbReference type="NCBI Taxonomy" id="200451"/>
    <lineage>
        <taxon>Bacteria</taxon>
        <taxon>Pseudomonadati</taxon>
        <taxon>Pseudomonadota</taxon>
        <taxon>Gammaproteobacteria</taxon>
        <taxon>Pseudomonadales</taxon>
        <taxon>Pseudomonadaceae</taxon>
        <taxon>Pseudomonas</taxon>
    </lineage>
</organism>
<evidence type="ECO:0000256" key="1">
    <source>
        <dbReference type="ARBA" id="ARBA00022603"/>
    </source>
</evidence>
<dbReference type="RefSeq" id="WP_197628280.1">
    <property type="nucleotide sequence ID" value="NZ_CP063073.1"/>
</dbReference>
<dbReference type="SUPFAM" id="SSF46785">
    <property type="entry name" value="Winged helix' DNA-binding domain"/>
    <property type="match status" value="1"/>
</dbReference>
<dbReference type="InterPro" id="IPR016461">
    <property type="entry name" value="COMT-like"/>
</dbReference>
<dbReference type="InterPro" id="IPR029063">
    <property type="entry name" value="SAM-dependent_MTases_sf"/>
</dbReference>
<protein>
    <submittedName>
        <fullName evidence="7">Methyltransferase</fullName>
    </submittedName>
</protein>
<reference evidence="7 8" key="1">
    <citation type="submission" date="2020-10" db="EMBL/GenBank/DDBJ databases">
        <title>High quality whole genome sequence of Pseudomonas poae PMA22.</title>
        <authorList>
            <person name="Hernandez J.G."/>
            <person name="Rodriguez P."/>
            <person name="Cuevas C."/>
            <person name="de la Calle F."/>
            <person name="Galan B."/>
            <person name="Garcia J.L."/>
        </authorList>
    </citation>
    <scope>NUCLEOTIDE SEQUENCE [LARGE SCALE GENOMIC DNA]</scope>
    <source>
        <strain evidence="7 8">PMA22</strain>
    </source>
</reference>
<evidence type="ECO:0000259" key="6">
    <source>
        <dbReference type="Pfam" id="PF08100"/>
    </source>
</evidence>
<evidence type="ECO:0000256" key="2">
    <source>
        <dbReference type="ARBA" id="ARBA00022679"/>
    </source>
</evidence>
<dbReference type="PROSITE" id="PS51683">
    <property type="entry name" value="SAM_OMT_II"/>
    <property type="match status" value="1"/>
</dbReference>
<dbReference type="EMBL" id="CP063073">
    <property type="protein sequence ID" value="QOQ77413.1"/>
    <property type="molecule type" value="Genomic_DNA"/>
</dbReference>
<dbReference type="InterPro" id="IPR036390">
    <property type="entry name" value="WH_DNA-bd_sf"/>
</dbReference>
<dbReference type="PANTHER" id="PTHR43712">
    <property type="entry name" value="PUTATIVE (AFU_ORTHOLOGUE AFUA_4G14580)-RELATED"/>
    <property type="match status" value="1"/>
</dbReference>
<dbReference type="GO" id="GO:0008171">
    <property type="term" value="F:O-methyltransferase activity"/>
    <property type="evidence" value="ECO:0007669"/>
    <property type="project" value="InterPro"/>
</dbReference>
<evidence type="ECO:0000313" key="7">
    <source>
        <dbReference type="EMBL" id="QOQ77413.1"/>
    </source>
</evidence>
<evidence type="ECO:0000256" key="4">
    <source>
        <dbReference type="PIRSR" id="PIRSR005739-1"/>
    </source>
</evidence>
<keyword evidence="3" id="KW-0949">S-adenosyl-L-methionine</keyword>
<feature type="domain" description="O-methyltransferase dimerisation" evidence="6">
    <location>
        <begin position="18"/>
        <end position="93"/>
    </location>
</feature>